<dbReference type="AlphaFoldDB" id="A0A5C5XY53"/>
<organism evidence="2 3">
    <name type="scientific">Allorhodopirellula solitaria</name>
    <dbReference type="NCBI Taxonomy" id="2527987"/>
    <lineage>
        <taxon>Bacteria</taxon>
        <taxon>Pseudomonadati</taxon>
        <taxon>Planctomycetota</taxon>
        <taxon>Planctomycetia</taxon>
        <taxon>Pirellulales</taxon>
        <taxon>Pirellulaceae</taxon>
        <taxon>Allorhodopirellula</taxon>
    </lineage>
</organism>
<evidence type="ECO:0000313" key="2">
    <source>
        <dbReference type="EMBL" id="TWT67451.1"/>
    </source>
</evidence>
<name>A0A5C5XY53_9BACT</name>
<proteinExistence type="predicted"/>
<keyword evidence="3" id="KW-1185">Reference proteome</keyword>
<evidence type="ECO:0000256" key="1">
    <source>
        <dbReference type="SAM" id="Phobius"/>
    </source>
</evidence>
<protein>
    <submittedName>
        <fullName evidence="2">Uncharacterized protein</fullName>
    </submittedName>
</protein>
<comment type="caution">
    <text evidence="2">The sequence shown here is derived from an EMBL/GenBank/DDBJ whole genome shotgun (WGS) entry which is preliminary data.</text>
</comment>
<evidence type="ECO:0000313" key="3">
    <source>
        <dbReference type="Proteomes" id="UP000318053"/>
    </source>
</evidence>
<sequence length="37" mass="4165">MPQKTFRCALRTLRSDEPKMLRLFAVGMILVPAGGFL</sequence>
<dbReference type="Proteomes" id="UP000318053">
    <property type="component" value="Unassembled WGS sequence"/>
</dbReference>
<accession>A0A5C5XY53</accession>
<keyword evidence="1" id="KW-0812">Transmembrane</keyword>
<keyword evidence="1" id="KW-1133">Transmembrane helix</keyword>
<reference evidence="2 3" key="1">
    <citation type="submission" date="2019-02" db="EMBL/GenBank/DDBJ databases">
        <title>Deep-cultivation of Planctomycetes and their phenomic and genomic characterization uncovers novel biology.</title>
        <authorList>
            <person name="Wiegand S."/>
            <person name="Jogler M."/>
            <person name="Boedeker C."/>
            <person name="Pinto D."/>
            <person name="Vollmers J."/>
            <person name="Rivas-Marin E."/>
            <person name="Kohn T."/>
            <person name="Peeters S.H."/>
            <person name="Heuer A."/>
            <person name="Rast P."/>
            <person name="Oberbeckmann S."/>
            <person name="Bunk B."/>
            <person name="Jeske O."/>
            <person name="Meyerdierks A."/>
            <person name="Storesund J.E."/>
            <person name="Kallscheuer N."/>
            <person name="Luecker S."/>
            <person name="Lage O.M."/>
            <person name="Pohl T."/>
            <person name="Merkel B.J."/>
            <person name="Hornburger P."/>
            <person name="Mueller R.-W."/>
            <person name="Bruemmer F."/>
            <person name="Labrenz M."/>
            <person name="Spormann A.M."/>
            <person name="Op Den Camp H."/>
            <person name="Overmann J."/>
            <person name="Amann R."/>
            <person name="Jetten M.S.M."/>
            <person name="Mascher T."/>
            <person name="Medema M.H."/>
            <person name="Devos D.P."/>
            <person name="Kaster A.-K."/>
            <person name="Ovreas L."/>
            <person name="Rohde M."/>
            <person name="Galperin M.Y."/>
            <person name="Jogler C."/>
        </authorList>
    </citation>
    <scope>NUCLEOTIDE SEQUENCE [LARGE SCALE GENOMIC DNA]</scope>
    <source>
        <strain evidence="2 3">CA85</strain>
    </source>
</reference>
<feature type="transmembrane region" description="Helical" evidence="1">
    <location>
        <begin position="20"/>
        <end position="36"/>
    </location>
</feature>
<dbReference type="EMBL" id="SJPK01000004">
    <property type="protein sequence ID" value="TWT67451.1"/>
    <property type="molecule type" value="Genomic_DNA"/>
</dbReference>
<keyword evidence="1" id="KW-0472">Membrane</keyword>
<gene>
    <name evidence="2" type="ORF">CA85_23020</name>
</gene>